<proteinExistence type="predicted"/>
<gene>
    <name evidence="4" type="ORF">BECKFM1743A_GA0114220_102121</name>
    <name evidence="6" type="ORF">BECKFM1743B_GA0114221_102346</name>
    <name evidence="5" type="ORF">BECKFM1743C_GA0114222_109991</name>
</gene>
<evidence type="ECO:0000313" key="4">
    <source>
        <dbReference type="EMBL" id="VFJ58310.1"/>
    </source>
</evidence>
<reference evidence="5" key="1">
    <citation type="submission" date="2019-02" db="EMBL/GenBank/DDBJ databases">
        <authorList>
            <person name="Gruber-Vodicka R. H."/>
            <person name="Seah K. B. B."/>
        </authorList>
    </citation>
    <scope>NUCLEOTIDE SEQUENCE</scope>
    <source>
        <strain evidence="4">BECK_BZ163</strain>
        <strain evidence="6">BECK_BZ164</strain>
        <strain evidence="5">BECK_BZ165</strain>
    </source>
</reference>
<evidence type="ECO:0000259" key="3">
    <source>
        <dbReference type="Pfam" id="PF07879"/>
    </source>
</evidence>
<name>A0A450U352_9GAMM</name>
<dbReference type="AlphaFoldDB" id="A0A450U352"/>
<feature type="compositionally biased region" description="Basic and acidic residues" evidence="1">
    <location>
        <begin position="175"/>
        <end position="185"/>
    </location>
</feature>
<dbReference type="InterPro" id="IPR012909">
    <property type="entry name" value="PHA_DNA-bd_N"/>
</dbReference>
<evidence type="ECO:0000313" key="5">
    <source>
        <dbReference type="EMBL" id="VFJ77552.1"/>
    </source>
</evidence>
<accession>A0A450U352</accession>
<evidence type="ECO:0000313" key="6">
    <source>
        <dbReference type="EMBL" id="VFK12305.1"/>
    </source>
</evidence>
<dbReference type="Pfam" id="PF07879">
    <property type="entry name" value="PHB_acc_N"/>
    <property type="match status" value="1"/>
</dbReference>
<feature type="domain" description="PHA accumulation regulator DNA-binding N-terminal" evidence="3">
    <location>
        <begin position="15"/>
        <end position="74"/>
    </location>
</feature>
<dbReference type="EMBL" id="CAADFL010000234">
    <property type="protein sequence ID" value="VFK12305.1"/>
    <property type="molecule type" value="Genomic_DNA"/>
</dbReference>
<dbReference type="GO" id="GO:0006355">
    <property type="term" value="P:regulation of DNA-templated transcription"/>
    <property type="evidence" value="ECO:0007669"/>
    <property type="project" value="InterPro"/>
</dbReference>
<evidence type="ECO:0000259" key="2">
    <source>
        <dbReference type="Pfam" id="PF05233"/>
    </source>
</evidence>
<dbReference type="EMBL" id="CAADEZ010000212">
    <property type="protein sequence ID" value="VFJ58310.1"/>
    <property type="molecule type" value="Genomic_DNA"/>
</dbReference>
<organism evidence="5">
    <name type="scientific">Candidatus Kentrum sp. FM</name>
    <dbReference type="NCBI Taxonomy" id="2126340"/>
    <lineage>
        <taxon>Bacteria</taxon>
        <taxon>Pseudomonadati</taxon>
        <taxon>Pseudomonadota</taxon>
        <taxon>Gammaproteobacteria</taxon>
        <taxon>Candidatus Kentrum</taxon>
    </lineage>
</organism>
<dbReference type="InterPro" id="IPR007897">
    <property type="entry name" value="PHB_accumulat"/>
</dbReference>
<sequence length="185" mass="21233">MAKAITSETADQPRVLKKYSNRRLYDTTLSKYVTLADVRGLVLDNKAFVVRDARNDQDITRSILLQIIVEQEEGEEEQPLFTMEVLQQIIRIYGDSFQGIFAKYLDSNIALIVRQQQRFRQQMQNVVVRDPVNFLCELTEQNLSLWEEMREVLSVKKPSNSNSDIVTPPLPAPVEKTESTEIKGG</sequence>
<dbReference type="Pfam" id="PF05233">
    <property type="entry name" value="PHB_acc"/>
    <property type="match status" value="1"/>
</dbReference>
<dbReference type="EMBL" id="CAADFA010000999">
    <property type="protein sequence ID" value="VFJ77552.1"/>
    <property type="molecule type" value="Genomic_DNA"/>
</dbReference>
<dbReference type="NCBIfam" id="TIGR01848">
    <property type="entry name" value="PHA_reg_PhaR"/>
    <property type="match status" value="1"/>
</dbReference>
<protein>
    <submittedName>
        <fullName evidence="5">Polyhydroxyalkanoate synthesis repressor PhaR</fullName>
    </submittedName>
</protein>
<dbReference type="InterPro" id="IPR010134">
    <property type="entry name" value="PHA_reg_PhaR"/>
</dbReference>
<feature type="region of interest" description="Disordered" evidence="1">
    <location>
        <begin position="157"/>
        <end position="185"/>
    </location>
</feature>
<evidence type="ECO:0000256" key="1">
    <source>
        <dbReference type="SAM" id="MobiDB-lite"/>
    </source>
</evidence>
<feature type="domain" description="PHB accumulation regulatory" evidence="2">
    <location>
        <begin position="81"/>
        <end position="120"/>
    </location>
</feature>